<evidence type="ECO:0000313" key="2">
    <source>
        <dbReference type="EMBL" id="QDU21871.1"/>
    </source>
</evidence>
<dbReference type="RefSeq" id="WP_145241150.1">
    <property type="nucleotide sequence ID" value="NZ_CP036273.1"/>
</dbReference>
<feature type="transmembrane region" description="Helical" evidence="1">
    <location>
        <begin position="304"/>
        <end position="324"/>
    </location>
</feature>
<sequence>MATVEPALDHKYNDDLLAHHEDQAAIKVLFPEVFHVLDHPELRAEFATYNGLSNGAKRFVHRLGLVAVGLAALALMSSAMTPILKAVEGVPGLSESAAKTLRVMQEWSIYLEVAGLVGAAIALGGLWIGEKKKRWLEGRLMTEKLRAWHFQTLIHRGKEIEASCDRSNPNAVKEYQEKRAKWFTAFLQQHRGKLDSQLHELIDSPETQYASLHEHASSYPPDSKALPVVLEAYKALRLRHQADYAAHKLQKDTNQPFWAPHRWPTSVLKERLGSLSSFCIIGALLASAYVVLAHFGQWPLADSPAMPAVSLCFLVLNVTARGIMDGLAVREESQRYVDYSGEVRYLLTRYEATGNRAERLQIMQDMERAAVEELKGFLRAHYEAKFIV</sequence>
<keyword evidence="3" id="KW-1185">Reference proteome</keyword>
<accession>A0A517XWI1</accession>
<dbReference type="EMBL" id="CP036273">
    <property type="protein sequence ID" value="QDU21871.1"/>
    <property type="molecule type" value="Genomic_DNA"/>
</dbReference>
<dbReference type="Proteomes" id="UP000319576">
    <property type="component" value="Chromosome"/>
</dbReference>
<reference evidence="2 3" key="1">
    <citation type="submission" date="2019-02" db="EMBL/GenBank/DDBJ databases">
        <title>Deep-cultivation of Planctomycetes and their phenomic and genomic characterization uncovers novel biology.</title>
        <authorList>
            <person name="Wiegand S."/>
            <person name="Jogler M."/>
            <person name="Boedeker C."/>
            <person name="Pinto D."/>
            <person name="Vollmers J."/>
            <person name="Rivas-Marin E."/>
            <person name="Kohn T."/>
            <person name="Peeters S.H."/>
            <person name="Heuer A."/>
            <person name="Rast P."/>
            <person name="Oberbeckmann S."/>
            <person name="Bunk B."/>
            <person name="Jeske O."/>
            <person name="Meyerdierks A."/>
            <person name="Storesund J.E."/>
            <person name="Kallscheuer N."/>
            <person name="Luecker S."/>
            <person name="Lage O.M."/>
            <person name="Pohl T."/>
            <person name="Merkel B.J."/>
            <person name="Hornburger P."/>
            <person name="Mueller R.-W."/>
            <person name="Bruemmer F."/>
            <person name="Labrenz M."/>
            <person name="Spormann A.M."/>
            <person name="Op den Camp H."/>
            <person name="Overmann J."/>
            <person name="Amann R."/>
            <person name="Jetten M.S.M."/>
            <person name="Mascher T."/>
            <person name="Medema M.H."/>
            <person name="Devos D.P."/>
            <person name="Kaster A.-K."/>
            <person name="Ovreas L."/>
            <person name="Rohde M."/>
            <person name="Galperin M.Y."/>
            <person name="Jogler C."/>
        </authorList>
    </citation>
    <scope>NUCLEOTIDE SEQUENCE [LARGE SCALE GENOMIC DNA]</scope>
    <source>
        <strain evidence="2 3">ETA_A1</strain>
    </source>
</reference>
<keyword evidence="1" id="KW-0812">Transmembrane</keyword>
<evidence type="ECO:0008006" key="4">
    <source>
        <dbReference type="Google" id="ProtNLM"/>
    </source>
</evidence>
<name>A0A517XWI1_9BACT</name>
<gene>
    <name evidence="2" type="ORF">ETAA1_38440</name>
</gene>
<evidence type="ECO:0000256" key="1">
    <source>
        <dbReference type="SAM" id="Phobius"/>
    </source>
</evidence>
<dbReference type="OrthoDB" id="7839689at2"/>
<organism evidence="2 3">
    <name type="scientific">Urbifossiella limnaea</name>
    <dbReference type="NCBI Taxonomy" id="2528023"/>
    <lineage>
        <taxon>Bacteria</taxon>
        <taxon>Pseudomonadati</taxon>
        <taxon>Planctomycetota</taxon>
        <taxon>Planctomycetia</taxon>
        <taxon>Gemmatales</taxon>
        <taxon>Gemmataceae</taxon>
        <taxon>Urbifossiella</taxon>
    </lineage>
</organism>
<dbReference type="KEGG" id="uli:ETAA1_38440"/>
<keyword evidence="1" id="KW-1133">Transmembrane helix</keyword>
<feature type="transmembrane region" description="Helical" evidence="1">
    <location>
        <begin position="272"/>
        <end position="292"/>
    </location>
</feature>
<feature type="transmembrane region" description="Helical" evidence="1">
    <location>
        <begin position="63"/>
        <end position="87"/>
    </location>
</feature>
<protein>
    <recommendedName>
        <fullName evidence="4">DUF4231 domain-containing protein</fullName>
    </recommendedName>
</protein>
<dbReference type="AlphaFoldDB" id="A0A517XWI1"/>
<proteinExistence type="predicted"/>
<evidence type="ECO:0000313" key="3">
    <source>
        <dbReference type="Proteomes" id="UP000319576"/>
    </source>
</evidence>
<keyword evidence="1" id="KW-0472">Membrane</keyword>
<feature type="transmembrane region" description="Helical" evidence="1">
    <location>
        <begin position="107"/>
        <end position="129"/>
    </location>
</feature>